<protein>
    <recommendedName>
        <fullName evidence="4">N-acetyltransferase domain-containing protein</fullName>
    </recommendedName>
</protein>
<organism evidence="2 3">
    <name type="scientific">Streptomyces davaonensis (strain DSM 101723 / JCM 4913 / KCC S-0913 / 768)</name>
    <dbReference type="NCBI Taxonomy" id="1214101"/>
    <lineage>
        <taxon>Bacteria</taxon>
        <taxon>Bacillati</taxon>
        <taxon>Actinomycetota</taxon>
        <taxon>Actinomycetes</taxon>
        <taxon>Kitasatosporales</taxon>
        <taxon>Streptomycetaceae</taxon>
        <taxon>Streptomyces</taxon>
    </lineage>
</organism>
<dbReference type="SUPFAM" id="SSF55729">
    <property type="entry name" value="Acyl-CoA N-acyltransferases (Nat)"/>
    <property type="match status" value="1"/>
</dbReference>
<dbReference type="AlphaFoldDB" id="K4QYX7"/>
<dbReference type="KEGG" id="sdv:BN159_1666"/>
<dbReference type="NCBIfam" id="NF045478">
    <property type="entry name" value="XF1762_fam"/>
    <property type="match status" value="1"/>
</dbReference>
<sequence length="206" mass="22424">MNLVIVPVSRRQADAFIDQHHRHHRPPQGMTFALGVAADGRLVGVVVAGRPVARYLDDGMTLEITRTCTDGTQNANSKLYGAACRAACALGYRRVVTYTEESESGASLRAAGFEPVARLPENAGWDRPSRRRSEQHRTVARTRWERCRPSVPRPLSRPTSSAISLPSDGQKRRVDNPRAGDKIPAPAPASAALTSSYANPGMDLSR</sequence>
<name>K4QYX7_STRDJ</name>
<dbReference type="InterPro" id="IPR057895">
    <property type="entry name" value="Mom"/>
</dbReference>
<feature type="compositionally biased region" description="Low complexity" evidence="1">
    <location>
        <begin position="188"/>
        <end position="198"/>
    </location>
</feature>
<dbReference type="STRING" id="1214101.BN159_1666"/>
<evidence type="ECO:0000256" key="1">
    <source>
        <dbReference type="SAM" id="MobiDB-lite"/>
    </source>
</evidence>
<dbReference type="EMBL" id="HE971709">
    <property type="protein sequence ID" value="CCK26045.1"/>
    <property type="molecule type" value="Genomic_DNA"/>
</dbReference>
<proteinExistence type="predicted"/>
<feature type="compositionally biased region" description="Basic and acidic residues" evidence="1">
    <location>
        <begin position="169"/>
        <end position="181"/>
    </location>
</feature>
<dbReference type="eggNOG" id="ENOG503067M">
    <property type="taxonomic scope" value="Bacteria"/>
</dbReference>
<gene>
    <name evidence="2" type="ORF">BN159_1666</name>
</gene>
<dbReference type="InterPro" id="IPR016181">
    <property type="entry name" value="Acyl_CoA_acyltransferase"/>
</dbReference>
<feature type="region of interest" description="Disordered" evidence="1">
    <location>
        <begin position="120"/>
        <end position="206"/>
    </location>
</feature>
<evidence type="ECO:0000313" key="3">
    <source>
        <dbReference type="Proteomes" id="UP000008043"/>
    </source>
</evidence>
<dbReference type="InterPro" id="IPR053780">
    <property type="entry name" value="Gp66-like"/>
</dbReference>
<reference evidence="2 3" key="1">
    <citation type="journal article" date="2012" name="J. Bacteriol.">
        <title>Genome sequence of the bacterium Streptomyces davawensis JCM 4913 and heterologous production of the unique antibiotic roseoflavin.</title>
        <authorList>
            <person name="Jankowitsch F."/>
            <person name="Schwarz J."/>
            <person name="Ruckert C."/>
            <person name="Gust B."/>
            <person name="Szczepanowski R."/>
            <person name="Blom J."/>
            <person name="Pelzer S."/>
            <person name="Kalinowski J."/>
            <person name="Mack M."/>
        </authorList>
    </citation>
    <scope>NUCLEOTIDE SEQUENCE [LARGE SCALE GENOMIC DNA]</scope>
    <source>
        <strain evidence="3">DSM 101723 / JCM 4913 / KCC S-0913 / 768</strain>
    </source>
</reference>
<feature type="compositionally biased region" description="Basic and acidic residues" evidence="1">
    <location>
        <begin position="127"/>
        <end position="148"/>
    </location>
</feature>
<keyword evidence="3" id="KW-1185">Reference proteome</keyword>
<evidence type="ECO:0000313" key="2">
    <source>
        <dbReference type="EMBL" id="CCK26045.1"/>
    </source>
</evidence>
<dbReference type="Proteomes" id="UP000008043">
    <property type="component" value="Chromosome"/>
</dbReference>
<accession>K4QYX7</accession>
<dbReference type="Pfam" id="PF25680">
    <property type="entry name" value="Mom"/>
    <property type="match status" value="1"/>
</dbReference>
<dbReference type="RefSeq" id="WP_015656440.1">
    <property type="nucleotide sequence ID" value="NC_020504.1"/>
</dbReference>
<evidence type="ECO:0008006" key="4">
    <source>
        <dbReference type="Google" id="ProtNLM"/>
    </source>
</evidence>
<dbReference type="HOGENOM" id="CLU_102491_0_0_11"/>